<dbReference type="PANTHER" id="PTHR47505:SF1">
    <property type="entry name" value="DNA UTILIZATION PROTEIN YHGH"/>
    <property type="match status" value="1"/>
</dbReference>
<organism evidence="4 5">
    <name type="scientific">Stomatobaculum longum</name>
    <dbReference type="NCBI Taxonomy" id="796942"/>
    <lineage>
        <taxon>Bacteria</taxon>
        <taxon>Bacillati</taxon>
        <taxon>Bacillota</taxon>
        <taxon>Clostridia</taxon>
        <taxon>Lachnospirales</taxon>
        <taxon>Lachnospiraceae</taxon>
        <taxon>Stomatobaculum</taxon>
    </lineage>
</organism>
<evidence type="ECO:0000313" key="4">
    <source>
        <dbReference type="EMBL" id="EHO17433.1"/>
    </source>
</evidence>
<dbReference type="Gene3D" id="3.40.50.2020">
    <property type="match status" value="1"/>
</dbReference>
<proteinExistence type="inferred from homology"/>
<dbReference type="Proteomes" id="UP000018466">
    <property type="component" value="Unassembled WGS sequence"/>
</dbReference>
<dbReference type="PANTHER" id="PTHR47505">
    <property type="entry name" value="DNA UTILIZATION PROTEIN YHGH"/>
    <property type="match status" value="1"/>
</dbReference>
<dbReference type="SUPFAM" id="SSF53271">
    <property type="entry name" value="PRTase-like"/>
    <property type="match status" value="1"/>
</dbReference>
<dbReference type="InterPro" id="IPR044005">
    <property type="entry name" value="DZR_2"/>
</dbReference>
<dbReference type="Pfam" id="PF00156">
    <property type="entry name" value="Pribosyltran"/>
    <property type="match status" value="1"/>
</dbReference>
<comment type="similarity">
    <text evidence="1">Belongs to the ComF/GntX family.</text>
</comment>
<protein>
    <submittedName>
        <fullName evidence="4">ComF family protein</fullName>
    </submittedName>
</protein>
<dbReference type="InterPro" id="IPR051910">
    <property type="entry name" value="ComF/GntX_DNA_util-trans"/>
</dbReference>
<evidence type="ECO:0000256" key="1">
    <source>
        <dbReference type="ARBA" id="ARBA00008007"/>
    </source>
</evidence>
<keyword evidence="5" id="KW-1185">Reference proteome</keyword>
<dbReference type="CDD" id="cd06223">
    <property type="entry name" value="PRTases_typeI"/>
    <property type="match status" value="1"/>
</dbReference>
<dbReference type="RefSeq" id="WP_009532865.1">
    <property type="nucleotide sequence ID" value="NZ_JH590862.1"/>
</dbReference>
<feature type="domain" description="Double zinc ribbon" evidence="3">
    <location>
        <begin position="13"/>
        <end position="70"/>
    </location>
</feature>
<evidence type="ECO:0000313" key="5">
    <source>
        <dbReference type="Proteomes" id="UP000018466"/>
    </source>
</evidence>
<dbReference type="GeneID" id="86940788"/>
<dbReference type="EMBL" id="AGEL01000006">
    <property type="protein sequence ID" value="EHO17433.1"/>
    <property type="molecule type" value="Genomic_DNA"/>
</dbReference>
<evidence type="ECO:0000259" key="3">
    <source>
        <dbReference type="Pfam" id="PF18912"/>
    </source>
</evidence>
<comment type="caution">
    <text evidence="4">The sequence shown here is derived from an EMBL/GenBank/DDBJ whole genome shotgun (WGS) entry which is preliminary data.</text>
</comment>
<dbReference type="InterPro" id="IPR029057">
    <property type="entry name" value="PRTase-like"/>
</dbReference>
<name>A0AA36Y601_9FIRM</name>
<sequence>MSENLGESFAETLLSVIFPRRCPVCGEIVLPKGQRICPPCVKKLDFVREPRCLKCGRTLADEQARYCHSCETRERSFEKNLALLFYDDCMRRTMAAVKYHHKKEYLAPLGRLLALKFAAELRNFRADCLLPVPLHPERRRSRGFNQAEELAREVAKELGLPLYTDLLLRHKKTAAQKSLGPDARIRNLAEAFRVDETLLSARGVRRVILVDDIFTTGSTIEASARVLRAAGAEAVMSVCLCIVPED</sequence>
<reference evidence="4 5" key="1">
    <citation type="submission" date="2011-10" db="EMBL/GenBank/DDBJ databases">
        <title>The Genome Sequence of Lachnospiraceae bacterium ACC2.</title>
        <authorList>
            <consortium name="The Broad Institute Genome Sequencing Platform"/>
            <person name="Earl A."/>
            <person name="Ward D."/>
            <person name="Feldgarden M."/>
            <person name="Gevers D."/>
            <person name="Sizova M."/>
            <person name="Hazen A."/>
            <person name="Epstein S."/>
            <person name="Young S.K."/>
            <person name="Zeng Q."/>
            <person name="Gargeya S."/>
            <person name="Fitzgerald M."/>
            <person name="Haas B."/>
            <person name="Abouelleil A."/>
            <person name="Alvarado L."/>
            <person name="Arachchi H.M."/>
            <person name="Berlin A."/>
            <person name="Brown A."/>
            <person name="Chapman S.B."/>
            <person name="Chen Z."/>
            <person name="Dunbar C."/>
            <person name="Freedman E."/>
            <person name="Gearin G."/>
            <person name="Goldberg J."/>
            <person name="Griggs A."/>
            <person name="Gujja S."/>
            <person name="Heiman D."/>
            <person name="Howarth C."/>
            <person name="Larson L."/>
            <person name="Lui A."/>
            <person name="MacDonald P.J.P."/>
            <person name="Montmayeur A."/>
            <person name="Murphy C."/>
            <person name="Neiman D."/>
            <person name="Pearson M."/>
            <person name="Priest M."/>
            <person name="Roberts A."/>
            <person name="Saif S."/>
            <person name="Shea T."/>
            <person name="Shenoy N."/>
            <person name="Sisk P."/>
            <person name="Stolte C."/>
            <person name="Sykes S."/>
            <person name="Wortman J."/>
            <person name="Nusbaum C."/>
            <person name="Birren B."/>
        </authorList>
    </citation>
    <scope>NUCLEOTIDE SEQUENCE [LARGE SCALE GENOMIC DNA]</scope>
    <source>
        <strain evidence="4 5">ACC2</strain>
    </source>
</reference>
<evidence type="ECO:0000259" key="2">
    <source>
        <dbReference type="Pfam" id="PF00156"/>
    </source>
</evidence>
<gene>
    <name evidence="4" type="ORF">HMPREF9623_01032</name>
</gene>
<dbReference type="Pfam" id="PF18912">
    <property type="entry name" value="DZR_2"/>
    <property type="match status" value="1"/>
</dbReference>
<dbReference type="AlphaFoldDB" id="A0AA36Y601"/>
<dbReference type="InterPro" id="IPR000836">
    <property type="entry name" value="PRTase_dom"/>
</dbReference>
<accession>A0AA36Y601</accession>
<feature type="domain" description="Phosphoribosyltransferase" evidence="2">
    <location>
        <begin position="148"/>
        <end position="242"/>
    </location>
</feature>